<evidence type="ECO:0000313" key="1">
    <source>
        <dbReference type="EMBL" id="KAJ8117019.1"/>
    </source>
</evidence>
<keyword evidence="2" id="KW-1185">Reference proteome</keyword>
<accession>A0ACC2IPA1</accession>
<evidence type="ECO:0000313" key="2">
    <source>
        <dbReference type="Proteomes" id="UP001153334"/>
    </source>
</evidence>
<organism evidence="1 2">
    <name type="scientific">Nemania bipapillata</name>
    <dbReference type="NCBI Taxonomy" id="110536"/>
    <lineage>
        <taxon>Eukaryota</taxon>
        <taxon>Fungi</taxon>
        <taxon>Dikarya</taxon>
        <taxon>Ascomycota</taxon>
        <taxon>Pezizomycotina</taxon>
        <taxon>Sordariomycetes</taxon>
        <taxon>Xylariomycetidae</taxon>
        <taxon>Xylariales</taxon>
        <taxon>Xylariaceae</taxon>
        <taxon>Nemania</taxon>
    </lineage>
</organism>
<comment type="caution">
    <text evidence="1">The sequence shown here is derived from an EMBL/GenBank/DDBJ whole genome shotgun (WGS) entry which is preliminary data.</text>
</comment>
<proteinExistence type="predicted"/>
<reference evidence="1" key="1">
    <citation type="submission" date="2022-11" db="EMBL/GenBank/DDBJ databases">
        <title>Genome Sequence of Nemania bipapillata.</title>
        <authorList>
            <person name="Buettner E."/>
        </authorList>
    </citation>
    <scope>NUCLEOTIDE SEQUENCE</scope>
    <source>
        <strain evidence="1">CP14</strain>
    </source>
</reference>
<name>A0ACC2IPA1_9PEZI</name>
<dbReference type="EMBL" id="JAPESX010001140">
    <property type="protein sequence ID" value="KAJ8117019.1"/>
    <property type="molecule type" value="Genomic_DNA"/>
</dbReference>
<sequence>MARTRRSQPPVESSWRMVEEGENDSFDTTLIRDTFEDDFVMSSEQSQLTSSSQDQASQDSIRDFANNADQDQVILRAPFQPSIYSTRRPSVDKERTPVPEFFMPTPQDGSPRRSSTRSSRTIRPVGDDPPKVRRRAFRQESTGEIRHQHPSSPKSAGNNGPAPDVGVRQPNVPGWFMNSVSEFLFDCFAWVLSVTGMALRFSKWPVAILLALYVAIGITTVGKDIVTQSASASLQPICQIPGVSFFHPTWCPDNTLASSSEKKGQPLKFDELMNAQSEFEQVLEASAQGISLPLEMKRSEASVRDLRIVIKYSELPGREELVFEFDGYVETTRKIIDDLQSFNTHIGGAVDSIVGMNRWTSRNIDSFVARQEAQNGALSRGLRWMLATFQPVAFDERGILDHYIEHSAFVLEKIEILIQEAQAILRLLSHADDHLERIHDYVVRSDNAVQKERGDVLSELWTLLGANNDRLRNLKAKLALLRQVDGQRQAARVRLSTLVHDLGDIQTKVADLRDRVAAPGLLADITSIPLSVHIDTINAGIERLEAARGRIRIQENERIQEALARSKDGVPMIDG</sequence>
<protein>
    <submittedName>
        <fullName evidence="1">Uncharacterized protein</fullName>
    </submittedName>
</protein>
<dbReference type="Proteomes" id="UP001153334">
    <property type="component" value="Unassembled WGS sequence"/>
</dbReference>
<gene>
    <name evidence="1" type="ORF">ONZ43_g4304</name>
</gene>